<accession>A0ABM9A6E8</accession>
<keyword evidence="6" id="KW-0966">Cell projection</keyword>
<dbReference type="Proteomes" id="UP000838748">
    <property type="component" value="Unassembled WGS sequence"/>
</dbReference>
<evidence type="ECO:0000256" key="5">
    <source>
        <dbReference type="HAMAP-Rule" id="MF_00724"/>
    </source>
</evidence>
<evidence type="ECO:0000256" key="1">
    <source>
        <dbReference type="ARBA" id="ARBA00004117"/>
    </source>
</evidence>
<keyword evidence="6" id="KW-0969">Cilium</keyword>
<protein>
    <recommendedName>
        <fullName evidence="3 5">Flagellar hook-basal body complex protein FliE</fullName>
    </recommendedName>
</protein>
<evidence type="ECO:0000256" key="3">
    <source>
        <dbReference type="ARBA" id="ARBA00018024"/>
    </source>
</evidence>
<evidence type="ECO:0000313" key="6">
    <source>
        <dbReference type="EMBL" id="CAH0540085.1"/>
    </source>
</evidence>
<dbReference type="PRINTS" id="PR01006">
    <property type="entry name" value="FLGHOOKFLIE"/>
</dbReference>
<comment type="similarity">
    <text evidence="2 5">Belongs to the FliE family.</text>
</comment>
<organism evidence="6 7">
    <name type="scientific">Vibrio marisflavi CECT 7928</name>
    <dbReference type="NCBI Taxonomy" id="634439"/>
    <lineage>
        <taxon>Bacteria</taxon>
        <taxon>Pseudomonadati</taxon>
        <taxon>Pseudomonadota</taxon>
        <taxon>Gammaproteobacteria</taxon>
        <taxon>Vibrionales</taxon>
        <taxon>Vibrionaceae</taxon>
        <taxon>Vibrio</taxon>
    </lineage>
</organism>
<comment type="subcellular location">
    <subcellularLocation>
        <location evidence="1 5">Bacterial flagellum basal body</location>
    </subcellularLocation>
</comment>
<evidence type="ECO:0000256" key="4">
    <source>
        <dbReference type="ARBA" id="ARBA00023143"/>
    </source>
</evidence>
<dbReference type="Pfam" id="PF02049">
    <property type="entry name" value="FliE"/>
    <property type="match status" value="1"/>
</dbReference>
<sequence length="105" mass="11490">MNSNVNPFIQLQAQMQSMQLELDQPIRSETTLTTDFSSILNNALQTVNAQQQTASLNMNNVDMGKSHDLAGAMLSAEKASLSFAALIQVRNKAVSAYKDVMQMPV</sequence>
<keyword evidence="4 5" id="KW-0975">Bacterial flagellum</keyword>
<comment type="caution">
    <text evidence="6">The sequence shown here is derived from an EMBL/GenBank/DDBJ whole genome shotgun (WGS) entry which is preliminary data.</text>
</comment>
<keyword evidence="7" id="KW-1185">Reference proteome</keyword>
<evidence type="ECO:0000256" key="2">
    <source>
        <dbReference type="ARBA" id="ARBA00009272"/>
    </source>
</evidence>
<dbReference type="NCBIfam" id="TIGR00205">
    <property type="entry name" value="fliE"/>
    <property type="match status" value="1"/>
</dbReference>
<dbReference type="EMBL" id="CAKLDM010000002">
    <property type="protein sequence ID" value="CAH0540085.1"/>
    <property type="molecule type" value="Genomic_DNA"/>
</dbReference>
<proteinExistence type="inferred from homology"/>
<dbReference type="HAMAP" id="MF_00724">
    <property type="entry name" value="FliE"/>
    <property type="match status" value="1"/>
</dbReference>
<name>A0ABM9A6E8_9VIBR</name>
<keyword evidence="6" id="KW-0282">Flagellum</keyword>
<gene>
    <name evidence="6" type="primary">fliE_1</name>
    <name evidence="5" type="synonym">fliE</name>
    <name evidence="6" type="ORF">VMF7928_02608</name>
</gene>
<dbReference type="PANTHER" id="PTHR34653:SF1">
    <property type="entry name" value="FLAGELLAR HOOK-BASAL BODY COMPLEX PROTEIN FLIE"/>
    <property type="match status" value="1"/>
</dbReference>
<dbReference type="InterPro" id="IPR001624">
    <property type="entry name" value="FliE"/>
</dbReference>
<reference evidence="6" key="1">
    <citation type="submission" date="2021-11" db="EMBL/GenBank/DDBJ databases">
        <authorList>
            <person name="Rodrigo-Torres L."/>
            <person name="Arahal R. D."/>
            <person name="Lucena T."/>
        </authorList>
    </citation>
    <scope>NUCLEOTIDE SEQUENCE</scope>
    <source>
        <strain evidence="6">CECT 7928</strain>
    </source>
</reference>
<evidence type="ECO:0000313" key="7">
    <source>
        <dbReference type="Proteomes" id="UP000838748"/>
    </source>
</evidence>
<dbReference type="PANTHER" id="PTHR34653">
    <property type="match status" value="1"/>
</dbReference>
<dbReference type="RefSeq" id="WP_237362106.1">
    <property type="nucleotide sequence ID" value="NZ_CAKLDM010000002.1"/>
</dbReference>